<dbReference type="Pfam" id="PF13843">
    <property type="entry name" value="DDE_Tnp_1_7"/>
    <property type="match status" value="1"/>
</dbReference>
<feature type="domain" description="PiggyBac transposable element-derived protein" evidence="1">
    <location>
        <begin position="20"/>
        <end position="134"/>
    </location>
</feature>
<dbReference type="OrthoDB" id="6379538at2759"/>
<dbReference type="AlphaFoldDB" id="A0A0K2VLV2"/>
<dbReference type="PANTHER" id="PTHR46599">
    <property type="entry name" value="PIGGYBAC TRANSPOSABLE ELEMENT-DERIVED PROTEIN 4"/>
    <property type="match status" value="1"/>
</dbReference>
<sequence>MDNQQTRNTQTDCNNVCERNLRVIWSRKLGINLFRNTIPRDRYKELLRYIRFDICSTRSQRLQNDKFALISMVWDRFVENCKSSYRPSEKIIIDEQLFPTKARYPFIRYMAKKPDKFGIKFWLGVDASSKYLVNG</sequence>
<organism evidence="2">
    <name type="scientific">Lepeophtheirus salmonis</name>
    <name type="common">Salmon louse</name>
    <name type="synonym">Caligus salmonis</name>
    <dbReference type="NCBI Taxonomy" id="72036"/>
    <lineage>
        <taxon>Eukaryota</taxon>
        <taxon>Metazoa</taxon>
        <taxon>Ecdysozoa</taxon>
        <taxon>Arthropoda</taxon>
        <taxon>Crustacea</taxon>
        <taxon>Multicrustacea</taxon>
        <taxon>Hexanauplia</taxon>
        <taxon>Copepoda</taxon>
        <taxon>Siphonostomatoida</taxon>
        <taxon>Caligidae</taxon>
        <taxon>Lepeophtheirus</taxon>
    </lineage>
</organism>
<proteinExistence type="predicted"/>
<evidence type="ECO:0000259" key="1">
    <source>
        <dbReference type="Pfam" id="PF13843"/>
    </source>
</evidence>
<reference evidence="2" key="1">
    <citation type="submission" date="2014-05" db="EMBL/GenBank/DDBJ databases">
        <authorList>
            <person name="Chronopoulou M."/>
        </authorList>
    </citation>
    <scope>NUCLEOTIDE SEQUENCE</scope>
    <source>
        <tissue evidence="2">Whole organism</tissue>
    </source>
</reference>
<dbReference type="PANTHER" id="PTHR46599:SF6">
    <property type="entry name" value="DUAL SPECIFICITY PHOSPHATASE 26"/>
    <property type="match status" value="1"/>
</dbReference>
<accession>A0A0K2VLV2</accession>
<evidence type="ECO:0000313" key="2">
    <source>
        <dbReference type="EMBL" id="CDW51141.1"/>
    </source>
</evidence>
<dbReference type="EMBL" id="HACA01033779">
    <property type="protein sequence ID" value="CDW51141.1"/>
    <property type="molecule type" value="Transcribed_RNA"/>
</dbReference>
<protein>
    <submittedName>
        <fullName evidence="2">Putative LOC101745640 [Bombyx mori]</fullName>
    </submittedName>
</protein>
<name>A0A0K2VLV2_LEPSM</name>
<dbReference type="InterPro" id="IPR029526">
    <property type="entry name" value="PGBD"/>
</dbReference>
<feature type="non-terminal residue" evidence="2">
    <location>
        <position position="135"/>
    </location>
</feature>